<reference evidence="3" key="1">
    <citation type="journal article" date="2014" name="Int. J. Syst. Evol. Microbiol.">
        <title>Complete genome of a new Firmicutes species belonging to the dominant human colonic microbiota ('Ruminococcus bicirculans') reveals two chromosomes and a selective capacity to utilize plant glucans.</title>
        <authorList>
            <consortium name="NISC Comparative Sequencing Program"/>
            <person name="Wegmann U."/>
            <person name="Louis P."/>
            <person name="Goesmann A."/>
            <person name="Henrissat B."/>
            <person name="Duncan S.H."/>
            <person name="Flint H.J."/>
        </authorList>
    </citation>
    <scope>NUCLEOTIDE SEQUENCE</scope>
    <source>
        <strain evidence="3">NBRC 112299</strain>
    </source>
</reference>
<gene>
    <name evidence="2" type="ORF">GCM10025876_00090</name>
    <name evidence="3" type="ORF">GCM10025876_39060</name>
</gene>
<comment type="caution">
    <text evidence="3">The sequence shown here is derived from an EMBL/GenBank/DDBJ whole genome shotgun (WGS) entry which is preliminary data.</text>
</comment>
<feature type="compositionally biased region" description="Polar residues" evidence="1">
    <location>
        <begin position="85"/>
        <end position="98"/>
    </location>
</feature>
<reference evidence="4" key="2">
    <citation type="journal article" date="2019" name="Int. J. Syst. Evol. Microbiol.">
        <title>The Global Catalogue of Microorganisms (GCM) 10K type strain sequencing project: providing services to taxonomists for standard genome sequencing and annotation.</title>
        <authorList>
            <consortium name="The Broad Institute Genomics Platform"/>
            <consortium name="The Broad Institute Genome Sequencing Center for Infectious Disease"/>
            <person name="Wu L."/>
            <person name="Ma J."/>
        </authorList>
    </citation>
    <scope>NUCLEOTIDE SEQUENCE [LARGE SCALE GENOMIC DNA]</scope>
    <source>
        <strain evidence="4">NBRC 112299</strain>
    </source>
</reference>
<dbReference type="EMBL" id="BSUN01000001">
    <property type="protein sequence ID" value="GMA33805.1"/>
    <property type="molecule type" value="Genomic_DNA"/>
</dbReference>
<reference evidence="3" key="3">
    <citation type="submission" date="2023-02" db="EMBL/GenBank/DDBJ databases">
        <authorList>
            <person name="Sun Q."/>
            <person name="Mori K."/>
        </authorList>
    </citation>
    <scope>NUCLEOTIDE SEQUENCE</scope>
    <source>
        <strain evidence="3">NBRC 112299</strain>
    </source>
</reference>
<protein>
    <submittedName>
        <fullName evidence="3">Uncharacterized protein</fullName>
    </submittedName>
</protein>
<evidence type="ECO:0000313" key="3">
    <source>
        <dbReference type="EMBL" id="GMA37702.1"/>
    </source>
</evidence>
<sequence length="98" mass="10383">MEPRTRAYDFLQTLQDPEQPFLQIYEVTMTSLVEGSTVPAGVSEPGDGGVQTYIKAALYLADADLTSLDEGPVVTAESIPDDAFTTPTESSPAQSGAN</sequence>
<dbReference type="EMBL" id="BSUN01000001">
    <property type="protein sequence ID" value="GMA37702.1"/>
    <property type="molecule type" value="Genomic_DNA"/>
</dbReference>
<evidence type="ECO:0000313" key="4">
    <source>
        <dbReference type="Proteomes" id="UP001157125"/>
    </source>
</evidence>
<accession>A0ABQ6ILT5</accession>
<evidence type="ECO:0000256" key="1">
    <source>
        <dbReference type="SAM" id="MobiDB-lite"/>
    </source>
</evidence>
<evidence type="ECO:0000313" key="2">
    <source>
        <dbReference type="EMBL" id="GMA33805.1"/>
    </source>
</evidence>
<feature type="region of interest" description="Disordered" evidence="1">
    <location>
        <begin position="74"/>
        <end position="98"/>
    </location>
</feature>
<organism evidence="3 4">
    <name type="scientific">Demequina litorisediminis</name>
    <dbReference type="NCBI Taxonomy" id="1849022"/>
    <lineage>
        <taxon>Bacteria</taxon>
        <taxon>Bacillati</taxon>
        <taxon>Actinomycetota</taxon>
        <taxon>Actinomycetes</taxon>
        <taxon>Micrococcales</taxon>
        <taxon>Demequinaceae</taxon>
        <taxon>Demequina</taxon>
    </lineage>
</organism>
<name>A0ABQ6ILT5_9MICO</name>
<dbReference type="Proteomes" id="UP001157125">
    <property type="component" value="Unassembled WGS sequence"/>
</dbReference>
<proteinExistence type="predicted"/>
<keyword evidence="4" id="KW-1185">Reference proteome</keyword>